<evidence type="ECO:0000256" key="6">
    <source>
        <dbReference type="ARBA" id="ARBA00022989"/>
    </source>
</evidence>
<dbReference type="Proteomes" id="UP000694546">
    <property type="component" value="Chromosome 10"/>
</dbReference>
<dbReference type="SUPFAM" id="SSF49313">
    <property type="entry name" value="Cadherin-like"/>
    <property type="match status" value="2"/>
</dbReference>
<keyword evidence="4 9" id="KW-0106">Calcium</keyword>
<dbReference type="CDD" id="cd11304">
    <property type="entry name" value="Cadherin_repeat"/>
    <property type="match status" value="2"/>
</dbReference>
<comment type="subcellular location">
    <subcellularLocation>
        <location evidence="1">Membrane</location>
        <topology evidence="1">Single-pass membrane protein</topology>
    </subcellularLocation>
</comment>
<dbReference type="Pfam" id="PF00028">
    <property type="entry name" value="Cadherin"/>
    <property type="match status" value="1"/>
</dbReference>
<evidence type="ECO:0000256" key="4">
    <source>
        <dbReference type="ARBA" id="ARBA00022837"/>
    </source>
</evidence>
<keyword evidence="6" id="KW-1133">Transmembrane helix</keyword>
<protein>
    <recommendedName>
        <fullName evidence="10">Cadherin domain-containing protein</fullName>
    </recommendedName>
</protein>
<evidence type="ECO:0000259" key="10">
    <source>
        <dbReference type="PROSITE" id="PS50268"/>
    </source>
</evidence>
<feature type="domain" description="Cadherin" evidence="10">
    <location>
        <begin position="1"/>
        <end position="21"/>
    </location>
</feature>
<name>A0A8C5CJ53_GADMO</name>
<dbReference type="PANTHER" id="PTHR24028:SF296">
    <property type="entry name" value="PROTOCADHERIN 1 GAMMA 11 PRECURSOR-RELATED"/>
    <property type="match status" value="1"/>
</dbReference>
<dbReference type="GeneTree" id="ENSGT00940000164468"/>
<dbReference type="PROSITE" id="PS50268">
    <property type="entry name" value="CADHERIN_2"/>
    <property type="match status" value="2"/>
</dbReference>
<dbReference type="OMA" id="LNDINDC"/>
<dbReference type="InterPro" id="IPR050174">
    <property type="entry name" value="Protocadherin/Cadherin-CA"/>
</dbReference>
<evidence type="ECO:0000256" key="9">
    <source>
        <dbReference type="PROSITE-ProRule" id="PRU00043"/>
    </source>
</evidence>
<accession>A0A8C5CJ53</accession>
<sequence>MSGTMQILISVLDANDNAPVFTQSVYKASIKEGAPLGTIVTTVTATDADDGENGKITYSISSMSGNTLGIFEVNEENGAVTLSGKIDYEKRRTFEINIRASDEGGLVDSCKLIVDVIDVNDNTPDIHIMSKSNVISEDAKPNTVVTMINIEDADSGENGKVKCSINDDIPFALQSTSNNFFSLFRVKAQDGGSPPLRQTPTTLLSTCIG</sequence>
<keyword evidence="8" id="KW-0325">Glycoprotein</keyword>
<dbReference type="Ensembl" id="ENSGMOT00000026261.1">
    <property type="protein sequence ID" value="ENSGMOP00000061671.1"/>
    <property type="gene ID" value="ENSGMOG00000032211.1"/>
</dbReference>
<dbReference type="Gene3D" id="2.60.40.60">
    <property type="entry name" value="Cadherins"/>
    <property type="match status" value="2"/>
</dbReference>
<dbReference type="SMART" id="SM00112">
    <property type="entry name" value="CA"/>
    <property type="match status" value="1"/>
</dbReference>
<evidence type="ECO:0000256" key="1">
    <source>
        <dbReference type="ARBA" id="ARBA00004167"/>
    </source>
</evidence>
<dbReference type="GO" id="GO:0005509">
    <property type="term" value="F:calcium ion binding"/>
    <property type="evidence" value="ECO:0007669"/>
    <property type="project" value="UniProtKB-UniRule"/>
</dbReference>
<dbReference type="PROSITE" id="PS00232">
    <property type="entry name" value="CADHERIN_1"/>
    <property type="match status" value="2"/>
</dbReference>
<keyword evidence="7" id="KW-0472">Membrane</keyword>
<keyword evidence="12" id="KW-1185">Reference proteome</keyword>
<evidence type="ECO:0000256" key="5">
    <source>
        <dbReference type="ARBA" id="ARBA00022889"/>
    </source>
</evidence>
<keyword evidence="5" id="KW-0130">Cell adhesion</keyword>
<dbReference type="PANTHER" id="PTHR24028">
    <property type="entry name" value="CADHERIN-87A"/>
    <property type="match status" value="1"/>
</dbReference>
<dbReference type="InterPro" id="IPR002126">
    <property type="entry name" value="Cadherin-like_dom"/>
</dbReference>
<keyword evidence="3" id="KW-0677">Repeat</keyword>
<reference evidence="11" key="1">
    <citation type="submission" date="2025-08" db="UniProtKB">
        <authorList>
            <consortium name="Ensembl"/>
        </authorList>
    </citation>
    <scope>IDENTIFICATION</scope>
</reference>
<dbReference type="GO" id="GO:0005886">
    <property type="term" value="C:plasma membrane"/>
    <property type="evidence" value="ECO:0007669"/>
    <property type="project" value="InterPro"/>
</dbReference>
<evidence type="ECO:0000256" key="7">
    <source>
        <dbReference type="ARBA" id="ARBA00023136"/>
    </source>
</evidence>
<dbReference type="GO" id="GO:0007156">
    <property type="term" value="P:homophilic cell adhesion via plasma membrane adhesion molecules"/>
    <property type="evidence" value="ECO:0007669"/>
    <property type="project" value="InterPro"/>
</dbReference>
<feature type="domain" description="Cadherin" evidence="10">
    <location>
        <begin position="22"/>
        <end position="126"/>
    </location>
</feature>
<evidence type="ECO:0000256" key="2">
    <source>
        <dbReference type="ARBA" id="ARBA00022692"/>
    </source>
</evidence>
<evidence type="ECO:0000256" key="8">
    <source>
        <dbReference type="ARBA" id="ARBA00023180"/>
    </source>
</evidence>
<evidence type="ECO:0000256" key="3">
    <source>
        <dbReference type="ARBA" id="ARBA00022737"/>
    </source>
</evidence>
<proteinExistence type="predicted"/>
<keyword evidence="2" id="KW-0812">Transmembrane</keyword>
<reference evidence="11" key="2">
    <citation type="submission" date="2025-09" db="UniProtKB">
        <authorList>
            <consortium name="Ensembl"/>
        </authorList>
    </citation>
    <scope>IDENTIFICATION</scope>
</reference>
<organism evidence="11 12">
    <name type="scientific">Gadus morhua</name>
    <name type="common">Atlantic cod</name>
    <dbReference type="NCBI Taxonomy" id="8049"/>
    <lineage>
        <taxon>Eukaryota</taxon>
        <taxon>Metazoa</taxon>
        <taxon>Chordata</taxon>
        <taxon>Craniata</taxon>
        <taxon>Vertebrata</taxon>
        <taxon>Euteleostomi</taxon>
        <taxon>Actinopterygii</taxon>
        <taxon>Neopterygii</taxon>
        <taxon>Teleostei</taxon>
        <taxon>Neoteleostei</taxon>
        <taxon>Acanthomorphata</taxon>
        <taxon>Zeiogadaria</taxon>
        <taxon>Gadariae</taxon>
        <taxon>Gadiformes</taxon>
        <taxon>Gadoidei</taxon>
        <taxon>Gadidae</taxon>
        <taxon>Gadus</taxon>
    </lineage>
</organism>
<dbReference type="PRINTS" id="PR00205">
    <property type="entry name" value="CADHERIN"/>
</dbReference>
<evidence type="ECO:0000313" key="12">
    <source>
        <dbReference type="Proteomes" id="UP000694546"/>
    </source>
</evidence>
<dbReference type="InterPro" id="IPR015919">
    <property type="entry name" value="Cadherin-like_sf"/>
</dbReference>
<dbReference type="AlphaFoldDB" id="A0A8C5CJ53"/>
<dbReference type="GO" id="GO:0009653">
    <property type="term" value="P:anatomical structure morphogenesis"/>
    <property type="evidence" value="ECO:0007669"/>
    <property type="project" value="UniProtKB-ARBA"/>
</dbReference>
<dbReference type="FunFam" id="2.60.40.60:FF:000002">
    <property type="entry name" value="Protocadherin alpha 2"/>
    <property type="match status" value="1"/>
</dbReference>
<evidence type="ECO:0000313" key="11">
    <source>
        <dbReference type="Ensembl" id="ENSGMOP00000061671.1"/>
    </source>
</evidence>
<dbReference type="InterPro" id="IPR020894">
    <property type="entry name" value="Cadherin_CS"/>
</dbReference>